<dbReference type="InterPro" id="IPR029055">
    <property type="entry name" value="Ntn_hydrolases_N"/>
</dbReference>
<dbReference type="InterPro" id="IPR000101">
    <property type="entry name" value="GGT_peptidase"/>
</dbReference>
<protein>
    <recommendedName>
        <fullName evidence="11">Glutathione hydrolase proenzyme</fullName>
        <ecNumber evidence="11">2.3.2.2</ecNumber>
        <ecNumber evidence="11">3.4.19.13</ecNumber>
    </recommendedName>
    <component>
        <recommendedName>
            <fullName evidence="11">Glutathione hydrolase large chain</fullName>
        </recommendedName>
    </component>
    <component>
        <recommendedName>
            <fullName evidence="11">Glutathione hydrolase small chain</fullName>
        </recommendedName>
    </component>
</protein>
<dbReference type="HOGENOM" id="CLU_014813_0_3_0"/>
<dbReference type="NCBIfam" id="TIGR00066">
    <property type="entry name" value="g_glut_trans"/>
    <property type="match status" value="1"/>
</dbReference>
<evidence type="ECO:0000256" key="1">
    <source>
        <dbReference type="ARBA" id="ARBA00001049"/>
    </source>
</evidence>
<feature type="binding site" evidence="10">
    <location>
        <position position="104"/>
    </location>
    <ligand>
        <name>L-glutamate</name>
        <dbReference type="ChEBI" id="CHEBI:29985"/>
    </ligand>
</feature>
<comment type="catalytic activity">
    <reaction evidence="2 11">
        <text>glutathione + H2O = L-cysteinylglycine + L-glutamate</text>
        <dbReference type="Rhea" id="RHEA:28807"/>
        <dbReference type="ChEBI" id="CHEBI:15377"/>
        <dbReference type="ChEBI" id="CHEBI:29985"/>
        <dbReference type="ChEBI" id="CHEBI:57925"/>
        <dbReference type="ChEBI" id="CHEBI:61694"/>
        <dbReference type="EC" id="3.4.19.13"/>
    </reaction>
</comment>
<dbReference type="OrthoDB" id="9781342at2"/>
<keyword evidence="13" id="KW-0732">Signal</keyword>
<accession>E3CXQ0</accession>
<dbReference type="PRINTS" id="PR01210">
    <property type="entry name" value="GGTRANSPTASE"/>
</dbReference>
<dbReference type="AlphaFoldDB" id="E3CXQ0"/>
<feature type="chain" id="PRO_5003167917" description="Glutathione hydrolase proenzyme" evidence="13">
    <location>
        <begin position="29"/>
        <end position="574"/>
    </location>
</feature>
<feature type="region of interest" description="Disordered" evidence="12">
    <location>
        <begin position="434"/>
        <end position="458"/>
    </location>
</feature>
<dbReference type="GO" id="GO:0006751">
    <property type="term" value="P:glutathione catabolic process"/>
    <property type="evidence" value="ECO:0007669"/>
    <property type="project" value="UniProtKB-UniRule"/>
</dbReference>
<evidence type="ECO:0000256" key="11">
    <source>
        <dbReference type="RuleBase" id="RU368036"/>
    </source>
</evidence>
<feature type="active site" description="Nucleophile" evidence="9">
    <location>
        <position position="391"/>
    </location>
</feature>
<proteinExistence type="inferred from homology"/>
<keyword evidence="4 11" id="KW-0808">Transferase</keyword>
<dbReference type="SUPFAM" id="SSF56235">
    <property type="entry name" value="N-terminal nucleophile aminohydrolases (Ntn hydrolases)"/>
    <property type="match status" value="1"/>
</dbReference>
<comment type="PTM">
    <text evidence="11">Cleaved by autocatalysis into a large and a small subunit.</text>
</comment>
<dbReference type="UniPathway" id="UPA00204"/>
<dbReference type="PaxDb" id="584708-Apau_0207"/>
<dbReference type="EC" id="3.4.19.13" evidence="11"/>
<dbReference type="EC" id="2.3.2.2" evidence="11"/>
<keyword evidence="7 11" id="KW-0012">Acyltransferase</keyword>
<keyword evidence="11" id="KW-0317">Glutathione biosynthesis</keyword>
<reference evidence="14 15" key="1">
    <citation type="journal article" date="2010" name="Stand. Genomic Sci.">
        <title>Non-contiguous finished genome sequence of Aminomonas paucivorans type strain (GLU-3).</title>
        <authorList>
            <person name="Pitluck S."/>
            <person name="Yasawong M."/>
            <person name="Held B."/>
            <person name="Lapidus A."/>
            <person name="Nolan M."/>
            <person name="Copeland A."/>
            <person name="Lucas S."/>
            <person name="Del Rio T.G."/>
            <person name="Tice H."/>
            <person name="Cheng J.F."/>
            <person name="Chertkov O."/>
            <person name="Goodwin L."/>
            <person name="Tapia R."/>
            <person name="Han C."/>
            <person name="Liolios K."/>
            <person name="Ivanova N."/>
            <person name="Mavromatis K."/>
            <person name="Ovchinnikova G."/>
            <person name="Pati A."/>
            <person name="Chen A."/>
            <person name="Palaniappan K."/>
            <person name="Land M."/>
            <person name="Hauser L."/>
            <person name="Chang Y.J."/>
            <person name="Jeffries C.D."/>
            <person name="Pukall R."/>
            <person name="Spring S."/>
            <person name="Rohde M."/>
            <person name="Sikorski J."/>
            <person name="Goker M."/>
            <person name="Woyke T."/>
            <person name="Bristow J."/>
            <person name="Eisen J.A."/>
            <person name="Markowitz V."/>
            <person name="Hugenholtz P."/>
            <person name="Kyrpides N.C."/>
            <person name="Klenk H.P."/>
        </authorList>
    </citation>
    <scope>NUCLEOTIDE SEQUENCE [LARGE SCALE GENOMIC DNA]</scope>
    <source>
        <strain evidence="14 15">DSM 12260</strain>
    </source>
</reference>
<name>E3CXQ0_9BACT</name>
<dbReference type="Gene3D" id="3.60.20.40">
    <property type="match status" value="1"/>
</dbReference>
<gene>
    <name evidence="14" type="ORF">Apau_0207</name>
</gene>
<dbReference type="RefSeq" id="WP_006299787.1">
    <property type="nucleotide sequence ID" value="NZ_CM001022.1"/>
</dbReference>
<comment type="catalytic activity">
    <reaction evidence="1 11">
        <text>an S-substituted glutathione + H2O = an S-substituted L-cysteinylglycine + L-glutamate</text>
        <dbReference type="Rhea" id="RHEA:59468"/>
        <dbReference type="ChEBI" id="CHEBI:15377"/>
        <dbReference type="ChEBI" id="CHEBI:29985"/>
        <dbReference type="ChEBI" id="CHEBI:90779"/>
        <dbReference type="ChEBI" id="CHEBI:143103"/>
        <dbReference type="EC" id="3.4.19.13"/>
    </reaction>
</comment>
<keyword evidence="6 11" id="KW-0865">Zymogen</keyword>
<keyword evidence="15" id="KW-1185">Reference proteome</keyword>
<comment type="catalytic activity">
    <reaction evidence="8 11">
        <text>an N-terminal (5-L-glutamyl)-[peptide] + an alpha-amino acid = 5-L-glutamyl amino acid + an N-terminal L-alpha-aminoacyl-[peptide]</text>
        <dbReference type="Rhea" id="RHEA:23904"/>
        <dbReference type="Rhea" id="RHEA-COMP:9780"/>
        <dbReference type="Rhea" id="RHEA-COMP:9795"/>
        <dbReference type="ChEBI" id="CHEBI:77644"/>
        <dbReference type="ChEBI" id="CHEBI:78597"/>
        <dbReference type="ChEBI" id="CHEBI:78599"/>
        <dbReference type="ChEBI" id="CHEBI:78608"/>
        <dbReference type="EC" id="2.3.2.2"/>
    </reaction>
</comment>
<evidence type="ECO:0000256" key="5">
    <source>
        <dbReference type="ARBA" id="ARBA00022801"/>
    </source>
</evidence>
<dbReference type="GO" id="GO:0103068">
    <property type="term" value="F:leukotriene C4 gamma-glutamyl transferase activity"/>
    <property type="evidence" value="ECO:0007669"/>
    <property type="project" value="UniProtKB-EC"/>
</dbReference>
<dbReference type="PANTHER" id="PTHR43199">
    <property type="entry name" value="GLUTATHIONE HYDROLASE"/>
    <property type="match status" value="1"/>
</dbReference>
<dbReference type="MEROPS" id="T03.001"/>
<dbReference type="Proteomes" id="UP000005096">
    <property type="component" value="Chromosome"/>
</dbReference>
<dbReference type="InterPro" id="IPR051792">
    <property type="entry name" value="GGT_bact"/>
</dbReference>
<comment type="similarity">
    <text evidence="3 11">Belongs to the gamma-glutamyltransferase family.</text>
</comment>
<feature type="binding site" evidence="10">
    <location>
        <position position="475"/>
    </location>
    <ligand>
        <name>L-glutamate</name>
        <dbReference type="ChEBI" id="CHEBI:29985"/>
    </ligand>
</feature>
<dbReference type="GO" id="GO:0006750">
    <property type="term" value="P:glutathione biosynthetic process"/>
    <property type="evidence" value="ECO:0007669"/>
    <property type="project" value="UniProtKB-KW"/>
</dbReference>
<evidence type="ECO:0000313" key="14">
    <source>
        <dbReference type="EMBL" id="EFQ22643.1"/>
    </source>
</evidence>
<feature type="binding site" evidence="10">
    <location>
        <position position="433"/>
    </location>
    <ligand>
        <name>L-glutamate</name>
        <dbReference type="ChEBI" id="CHEBI:29985"/>
    </ligand>
</feature>
<evidence type="ECO:0000256" key="3">
    <source>
        <dbReference type="ARBA" id="ARBA00009381"/>
    </source>
</evidence>
<evidence type="ECO:0000256" key="12">
    <source>
        <dbReference type="SAM" id="MobiDB-lite"/>
    </source>
</evidence>
<organism evidence="14 15">
    <name type="scientific">Aminomonas paucivorans DSM 12260</name>
    <dbReference type="NCBI Taxonomy" id="584708"/>
    <lineage>
        <taxon>Bacteria</taxon>
        <taxon>Thermotogati</taxon>
        <taxon>Synergistota</taxon>
        <taxon>Synergistia</taxon>
        <taxon>Synergistales</taxon>
        <taxon>Synergistaceae</taxon>
        <taxon>Aminomonas</taxon>
    </lineage>
</organism>
<evidence type="ECO:0000313" key="15">
    <source>
        <dbReference type="Proteomes" id="UP000005096"/>
    </source>
</evidence>
<evidence type="ECO:0000256" key="4">
    <source>
        <dbReference type="ARBA" id="ARBA00022679"/>
    </source>
</evidence>
<evidence type="ECO:0000256" key="10">
    <source>
        <dbReference type="PIRSR" id="PIRSR600101-2"/>
    </source>
</evidence>
<evidence type="ECO:0000256" key="6">
    <source>
        <dbReference type="ARBA" id="ARBA00023145"/>
    </source>
</evidence>
<dbReference type="eggNOG" id="COG0405">
    <property type="taxonomic scope" value="Bacteria"/>
</dbReference>
<keyword evidence="5 11" id="KW-0378">Hydrolase</keyword>
<feature type="signal peptide" evidence="13">
    <location>
        <begin position="1"/>
        <end position="28"/>
    </location>
</feature>
<sequence>MRKSRLGLWTRGFLVAAALAALAGVAAAAPAQDVYAKKGMVSSAHELASKAGVEIMRRGGNAVDAAVATALALNVVEPNASGIGGGGFMTLRTRDGKVVVLDYRETAPRSAGKEMFASEQAKKEKWSIQGGRSVGVPGWLAGMIYALEHYGTMTFGQVAEPAIRLAEKGFPIHPMQNQVITDEFDKLTRYNDPAKVAFLKEGLPLAAGELCVQPELAKTYRLVAKEGSKAFYQGEIAKAIVEAVNKSGGNMTLQDLKDYKVLVREPVFGTYRGYKIYSTPPASSGGTHIVELLNILENFPIAKMGHNTPGTVNVLAEAMKLIYADRAAYMADTAFVKVPLKGLASKEYAKAQAERIREGKVASEVPAGDPWKYEGGKTAYLGGGIDERVSTSSFSVVDAAGNIVASTNTVNYFFGSGVIVPGYGIVLNDEMDDFSSDPKSVNAPEPGKRPLSSMSPTVVLDPKGNPYMTVGAAGATRIITSVAQILMNCIDFGMTMDQAIEQPRVSNGVFGGKAGKLELEKGFDPKTAEVLQAMGYVLDKDKHIGTAQGILFDFQKETLNGGADSRRLGVPVGF</sequence>
<comment type="subunit">
    <text evidence="11">This enzyme consists of two polypeptide chains, which are synthesized in precursor form from a single polypeptide.</text>
</comment>
<dbReference type="InterPro" id="IPR043137">
    <property type="entry name" value="GGT_ssub_C"/>
</dbReference>
<dbReference type="GO" id="GO:0036374">
    <property type="term" value="F:glutathione hydrolase activity"/>
    <property type="evidence" value="ECO:0007669"/>
    <property type="project" value="UniProtKB-UniRule"/>
</dbReference>
<dbReference type="Pfam" id="PF01019">
    <property type="entry name" value="G_glu_transpept"/>
    <property type="match status" value="1"/>
</dbReference>
<dbReference type="STRING" id="584708.Apau_0207"/>
<evidence type="ECO:0000256" key="8">
    <source>
        <dbReference type="ARBA" id="ARBA00047417"/>
    </source>
</evidence>
<evidence type="ECO:0000256" key="7">
    <source>
        <dbReference type="ARBA" id="ARBA00023315"/>
    </source>
</evidence>
<evidence type="ECO:0000256" key="2">
    <source>
        <dbReference type="ARBA" id="ARBA00001089"/>
    </source>
</evidence>
<dbReference type="PANTHER" id="PTHR43199:SF1">
    <property type="entry name" value="GLUTATHIONE HYDROLASE PROENZYME"/>
    <property type="match status" value="1"/>
</dbReference>
<feature type="binding site" evidence="10">
    <location>
        <begin position="452"/>
        <end position="453"/>
    </location>
    <ligand>
        <name>L-glutamate</name>
        <dbReference type="ChEBI" id="CHEBI:29985"/>
    </ligand>
</feature>
<feature type="binding site" evidence="10">
    <location>
        <begin position="409"/>
        <end position="411"/>
    </location>
    <ligand>
        <name>L-glutamate</name>
        <dbReference type="ChEBI" id="CHEBI:29985"/>
    </ligand>
</feature>
<dbReference type="EMBL" id="CM001022">
    <property type="protein sequence ID" value="EFQ22643.1"/>
    <property type="molecule type" value="Genomic_DNA"/>
</dbReference>
<evidence type="ECO:0000256" key="13">
    <source>
        <dbReference type="SAM" id="SignalP"/>
    </source>
</evidence>
<dbReference type="InterPro" id="IPR043138">
    <property type="entry name" value="GGT_lsub"/>
</dbReference>
<comment type="pathway">
    <text evidence="11">Sulfur metabolism; glutathione metabolism.</text>
</comment>
<evidence type="ECO:0000256" key="9">
    <source>
        <dbReference type="PIRSR" id="PIRSR600101-1"/>
    </source>
</evidence>
<dbReference type="Gene3D" id="1.10.246.130">
    <property type="match status" value="1"/>
</dbReference>